<keyword evidence="3" id="KW-1185">Reference proteome</keyword>
<keyword evidence="1" id="KW-0472">Membrane</keyword>
<evidence type="ECO:0000313" key="2">
    <source>
        <dbReference type="EMBL" id="WCR11610.1"/>
    </source>
</evidence>
<keyword evidence="1" id="KW-0812">Transmembrane</keyword>
<dbReference type="Proteomes" id="UP001218412">
    <property type="component" value="Chromosome"/>
</dbReference>
<feature type="transmembrane region" description="Helical" evidence="1">
    <location>
        <begin position="156"/>
        <end position="176"/>
    </location>
</feature>
<accession>A0ABY7SX58</accession>
<organism evidence="2 3">
    <name type="scientific">Paracoccus stylophorae</name>
    <dbReference type="NCBI Taxonomy" id="659350"/>
    <lineage>
        <taxon>Bacteria</taxon>
        <taxon>Pseudomonadati</taxon>
        <taxon>Pseudomonadota</taxon>
        <taxon>Alphaproteobacteria</taxon>
        <taxon>Rhodobacterales</taxon>
        <taxon>Paracoccaceae</taxon>
        <taxon>Paracoccus</taxon>
    </lineage>
</organism>
<feature type="transmembrane region" description="Helical" evidence="1">
    <location>
        <begin position="129"/>
        <end position="149"/>
    </location>
</feature>
<dbReference type="Pfam" id="PF06197">
    <property type="entry name" value="DUF998"/>
    <property type="match status" value="1"/>
</dbReference>
<reference evidence="2 3" key="1">
    <citation type="submission" date="2021-01" db="EMBL/GenBank/DDBJ databases">
        <title>Biogeographic distribution of Paracoccus.</title>
        <authorList>
            <person name="Hollensteiner J."/>
            <person name="Leineberger J."/>
            <person name="Brinkhoff T."/>
            <person name="Daniel R."/>
        </authorList>
    </citation>
    <scope>NUCLEOTIDE SEQUENCE [LARGE SCALE GENOMIC DNA]</scope>
    <source>
        <strain evidence="2 3">LMG25392</strain>
    </source>
</reference>
<feature type="transmembrane region" description="Helical" evidence="1">
    <location>
        <begin position="16"/>
        <end position="42"/>
    </location>
</feature>
<evidence type="ECO:0000313" key="3">
    <source>
        <dbReference type="Proteomes" id="UP001218412"/>
    </source>
</evidence>
<protein>
    <submittedName>
        <fullName evidence="2">DUF998 domain-containing protein</fullName>
    </submittedName>
</protein>
<feature type="transmembrane region" description="Helical" evidence="1">
    <location>
        <begin position="188"/>
        <end position="207"/>
    </location>
</feature>
<name>A0ABY7SX58_9RHOB</name>
<dbReference type="RefSeq" id="WP_272859721.1">
    <property type="nucleotide sequence ID" value="NZ_CP067134.1"/>
</dbReference>
<dbReference type="InterPro" id="IPR009339">
    <property type="entry name" value="DUF998"/>
</dbReference>
<keyword evidence="1" id="KW-1133">Transmembrane helix</keyword>
<evidence type="ECO:0000256" key="1">
    <source>
        <dbReference type="SAM" id="Phobius"/>
    </source>
</evidence>
<feature type="transmembrane region" description="Helical" evidence="1">
    <location>
        <begin position="90"/>
        <end position="109"/>
    </location>
</feature>
<dbReference type="EMBL" id="CP067134">
    <property type="protein sequence ID" value="WCR11610.1"/>
    <property type="molecule type" value="Genomic_DNA"/>
</dbReference>
<proteinExistence type="predicted"/>
<feature type="transmembrane region" description="Helical" evidence="1">
    <location>
        <begin position="62"/>
        <end position="83"/>
    </location>
</feature>
<sequence length="213" mass="22425">MAENDGSNMTGERSGFLVVMAVLGMAGCAALILGTLIAPFFVPDYHWIADTISDLAAGRSELIMDIALYGFAAGLLATALAAAHAHLGGVEWSAGILSLAILAGIVIVVGARNEYGDRDSDGVVIHTKLVYGLGLFFLATPLCMLRGLWRHHRRSATVLIGLATLWGLAAPVFFFLPDGIDGLYERGLGLIACAMVVTLNLVFLHRATGSRSA</sequence>
<gene>
    <name evidence="2" type="ORF">JHW45_04265</name>
</gene>